<keyword evidence="3" id="KW-1185">Reference proteome</keyword>
<name>A0ABS8V1V1_DATST</name>
<accession>A0ABS8V1V1</accession>
<organism evidence="2 3">
    <name type="scientific">Datura stramonium</name>
    <name type="common">Jimsonweed</name>
    <name type="synonym">Common thornapple</name>
    <dbReference type="NCBI Taxonomy" id="4076"/>
    <lineage>
        <taxon>Eukaryota</taxon>
        <taxon>Viridiplantae</taxon>
        <taxon>Streptophyta</taxon>
        <taxon>Embryophyta</taxon>
        <taxon>Tracheophyta</taxon>
        <taxon>Spermatophyta</taxon>
        <taxon>Magnoliopsida</taxon>
        <taxon>eudicotyledons</taxon>
        <taxon>Gunneridae</taxon>
        <taxon>Pentapetalae</taxon>
        <taxon>asterids</taxon>
        <taxon>lamiids</taxon>
        <taxon>Solanales</taxon>
        <taxon>Solanaceae</taxon>
        <taxon>Solanoideae</taxon>
        <taxon>Datureae</taxon>
        <taxon>Datura</taxon>
    </lineage>
</organism>
<feature type="region of interest" description="Disordered" evidence="1">
    <location>
        <begin position="61"/>
        <end position="88"/>
    </location>
</feature>
<evidence type="ECO:0000313" key="3">
    <source>
        <dbReference type="Proteomes" id="UP000823775"/>
    </source>
</evidence>
<sequence>MDVESFKENGVGINVVPSSGQLESGKAHGRRCTADRPIHKTFFDMGVLGMNVHVTTQSQDKIGLDKVPSSGQLESEKAHNRRCTADRPNHEALLDMGLKSERS</sequence>
<protein>
    <submittedName>
        <fullName evidence="2">Uncharacterized protein</fullName>
    </submittedName>
</protein>
<evidence type="ECO:0000256" key="1">
    <source>
        <dbReference type="SAM" id="MobiDB-lite"/>
    </source>
</evidence>
<reference evidence="2 3" key="1">
    <citation type="journal article" date="2021" name="BMC Genomics">
        <title>Datura genome reveals duplications of psychoactive alkaloid biosynthetic genes and high mutation rate following tissue culture.</title>
        <authorList>
            <person name="Rajewski A."/>
            <person name="Carter-House D."/>
            <person name="Stajich J."/>
            <person name="Litt A."/>
        </authorList>
    </citation>
    <scope>NUCLEOTIDE SEQUENCE [LARGE SCALE GENOMIC DNA]</scope>
    <source>
        <strain evidence="2">AR-01</strain>
    </source>
</reference>
<proteinExistence type="predicted"/>
<feature type="compositionally biased region" description="Basic and acidic residues" evidence="1">
    <location>
        <begin position="74"/>
        <end position="88"/>
    </location>
</feature>
<comment type="caution">
    <text evidence="2">The sequence shown here is derived from an EMBL/GenBank/DDBJ whole genome shotgun (WGS) entry which is preliminary data.</text>
</comment>
<evidence type="ECO:0000313" key="2">
    <source>
        <dbReference type="EMBL" id="MCD9641105.1"/>
    </source>
</evidence>
<dbReference type="EMBL" id="JACEIK010003280">
    <property type="protein sequence ID" value="MCD9641105.1"/>
    <property type="molecule type" value="Genomic_DNA"/>
</dbReference>
<gene>
    <name evidence="2" type="ORF">HAX54_027022</name>
</gene>
<feature type="region of interest" description="Disordered" evidence="1">
    <location>
        <begin position="1"/>
        <end position="32"/>
    </location>
</feature>
<dbReference type="Proteomes" id="UP000823775">
    <property type="component" value="Unassembled WGS sequence"/>
</dbReference>